<dbReference type="InParanoid" id="J9D3R0"/>
<evidence type="ECO:0000313" key="2">
    <source>
        <dbReference type="EMBL" id="EJW02466.1"/>
    </source>
</evidence>
<keyword evidence="1" id="KW-1133">Transmembrane helix</keyword>
<protein>
    <submittedName>
        <fullName evidence="2">Uncharacterized protein</fullName>
    </submittedName>
</protein>
<keyword evidence="3" id="KW-1185">Reference proteome</keyword>
<evidence type="ECO:0000313" key="3">
    <source>
        <dbReference type="Proteomes" id="UP000003163"/>
    </source>
</evidence>
<keyword evidence="1" id="KW-0472">Membrane</keyword>
<dbReference type="HOGENOM" id="CLU_2015233_0_0_1"/>
<proteinExistence type="predicted"/>
<name>J9D3R0_EDHAE</name>
<dbReference type="VEuPathDB" id="MicrosporidiaDB:EDEG_03120"/>
<dbReference type="Proteomes" id="UP000003163">
    <property type="component" value="Unassembled WGS sequence"/>
</dbReference>
<comment type="caution">
    <text evidence="2">The sequence shown here is derived from an EMBL/GenBank/DDBJ whole genome shotgun (WGS) entry which is preliminary data.</text>
</comment>
<dbReference type="AlphaFoldDB" id="J9D3R0"/>
<accession>J9D3R0</accession>
<dbReference type="EMBL" id="AFBI03000070">
    <property type="protein sequence ID" value="EJW02466.1"/>
    <property type="molecule type" value="Genomic_DNA"/>
</dbReference>
<evidence type="ECO:0000256" key="1">
    <source>
        <dbReference type="SAM" id="Phobius"/>
    </source>
</evidence>
<organism evidence="2 3">
    <name type="scientific">Edhazardia aedis (strain USNM 41457)</name>
    <name type="common">Microsporidian parasite</name>
    <dbReference type="NCBI Taxonomy" id="1003232"/>
    <lineage>
        <taxon>Eukaryota</taxon>
        <taxon>Fungi</taxon>
        <taxon>Fungi incertae sedis</taxon>
        <taxon>Microsporidia</taxon>
        <taxon>Edhazardia</taxon>
    </lineage>
</organism>
<reference evidence="2 3" key="1">
    <citation type="submission" date="2011-08" db="EMBL/GenBank/DDBJ databases">
        <authorList>
            <person name="Liu Z.J."/>
            <person name="Shi F.L."/>
            <person name="Lu J.Q."/>
            <person name="Li M."/>
            <person name="Wang Z.L."/>
        </authorList>
    </citation>
    <scope>NUCLEOTIDE SEQUENCE [LARGE SCALE GENOMIC DNA]</scope>
    <source>
        <strain evidence="2 3">USNM 41457</strain>
    </source>
</reference>
<feature type="transmembrane region" description="Helical" evidence="1">
    <location>
        <begin position="44"/>
        <end position="70"/>
    </location>
</feature>
<gene>
    <name evidence="2" type="ORF">EDEG_03120</name>
</gene>
<reference evidence="3" key="2">
    <citation type="submission" date="2015-07" db="EMBL/GenBank/DDBJ databases">
        <title>Contrasting host-pathogen interactions and genome evolution in two generalist and specialist microsporidian pathogens of mosquitoes.</title>
        <authorList>
            <consortium name="The Broad Institute Genomics Platform"/>
            <consortium name="The Broad Institute Genome Sequencing Center for Infectious Disease"/>
            <person name="Cuomo C.A."/>
            <person name="Sanscrainte N.D."/>
            <person name="Goldberg J.M."/>
            <person name="Heiman D."/>
            <person name="Young S."/>
            <person name="Zeng Q."/>
            <person name="Becnel J.J."/>
            <person name="Birren B.W."/>
        </authorList>
    </citation>
    <scope>NUCLEOTIDE SEQUENCE [LARGE SCALE GENOMIC DNA]</scope>
    <source>
        <strain evidence="3">USNM 41457</strain>
    </source>
</reference>
<keyword evidence="1" id="KW-0812">Transmembrane</keyword>
<sequence length="123" mass="14437">MVIQYVKDRIILKLPNTNTSFCKETREIYCQILVFIIRNIQERIVLNLIAIALVFSSFFIFPIIPLKLILNLDTKRSKINRKQIFCATNIYIPIACVPRILNTRTHPPEYVILNYFKITIASH</sequence>